<gene>
    <name evidence="1" type="ORF">FOXB_16764</name>
</gene>
<sequence length="68" mass="7652">SDESLPPSPMMPLMVDDESPLSDRVPMGYNLGHDLGDFLKWQEENIVVIETSPSLFAVFPRSHHCLEP</sequence>
<organism evidence="1">
    <name type="scientific">Fusarium oxysporum (strain Fo5176)</name>
    <name type="common">Fusarium vascular wilt</name>
    <dbReference type="NCBI Taxonomy" id="660025"/>
    <lineage>
        <taxon>Eukaryota</taxon>
        <taxon>Fungi</taxon>
        <taxon>Dikarya</taxon>
        <taxon>Ascomycota</taxon>
        <taxon>Pezizomycotina</taxon>
        <taxon>Sordariomycetes</taxon>
        <taxon>Hypocreomycetidae</taxon>
        <taxon>Hypocreales</taxon>
        <taxon>Nectriaceae</taxon>
        <taxon>Fusarium</taxon>
        <taxon>Fusarium oxysporum species complex</taxon>
    </lineage>
</organism>
<feature type="non-terminal residue" evidence="1">
    <location>
        <position position="1"/>
    </location>
</feature>
<reference evidence="1" key="1">
    <citation type="journal article" date="2012" name="Mol. Plant Microbe Interact.">
        <title>A highly conserved effector in Fusarium oxysporum is required for full virulence on Arabidopsis.</title>
        <authorList>
            <person name="Thatcher L.F."/>
            <person name="Gardiner D.M."/>
            <person name="Kazan K."/>
            <person name="Manners J."/>
        </authorList>
    </citation>
    <scope>NUCLEOTIDE SEQUENCE [LARGE SCALE GENOMIC DNA]</scope>
    <source>
        <strain evidence="1">Fo5176</strain>
    </source>
</reference>
<proteinExistence type="predicted"/>
<evidence type="ECO:0000313" key="1">
    <source>
        <dbReference type="EMBL" id="EGU72727.1"/>
    </source>
</evidence>
<comment type="caution">
    <text evidence="1">The sequence shown here is derived from an EMBL/GenBank/DDBJ whole genome shotgun (WGS) entry which is preliminary data.</text>
</comment>
<dbReference type="AlphaFoldDB" id="F9GDN0"/>
<accession>F9GDN0</accession>
<dbReference type="EMBL" id="AFQF01005615">
    <property type="protein sequence ID" value="EGU72727.1"/>
    <property type="molecule type" value="Genomic_DNA"/>
</dbReference>
<protein>
    <submittedName>
        <fullName evidence="1">Uncharacterized protein</fullName>
    </submittedName>
</protein>
<name>F9GDN0_FUSOF</name>